<evidence type="ECO:0000256" key="8">
    <source>
        <dbReference type="SAM" id="Coils"/>
    </source>
</evidence>
<feature type="transmembrane region" description="Helical" evidence="9">
    <location>
        <begin position="61"/>
        <end position="80"/>
    </location>
</feature>
<gene>
    <name evidence="11" type="ORF">HZA61_11570</name>
</gene>
<dbReference type="SMART" id="SM00065">
    <property type="entry name" value="GAF"/>
    <property type="match status" value="1"/>
</dbReference>
<dbReference type="PANTHER" id="PTHR43047:SF72">
    <property type="entry name" value="OSMOSENSING HISTIDINE PROTEIN KINASE SLN1"/>
    <property type="match status" value="1"/>
</dbReference>
<name>A0A933SF25_UNCEI</name>
<keyword evidence="6" id="KW-0902">Two-component regulatory system</keyword>
<dbReference type="Gene3D" id="3.30.565.10">
    <property type="entry name" value="Histidine kinase-like ATPase, C-terminal domain"/>
    <property type="match status" value="1"/>
</dbReference>
<feature type="domain" description="Histidine kinase" evidence="10">
    <location>
        <begin position="297"/>
        <end position="516"/>
    </location>
</feature>
<keyword evidence="8" id="KW-0175">Coiled coil</keyword>
<feature type="transmembrane region" description="Helical" evidence="9">
    <location>
        <begin position="20"/>
        <end position="41"/>
    </location>
</feature>
<dbReference type="FunFam" id="1.10.287.130:FF:000001">
    <property type="entry name" value="Two-component sensor histidine kinase"/>
    <property type="match status" value="1"/>
</dbReference>
<comment type="caution">
    <text evidence="11">The sequence shown here is derived from an EMBL/GenBank/DDBJ whole genome shotgun (WGS) entry which is preliminary data.</text>
</comment>
<dbReference type="Pfam" id="PF02518">
    <property type="entry name" value="HATPase_c"/>
    <property type="match status" value="1"/>
</dbReference>
<keyword evidence="9" id="KW-0812">Transmembrane</keyword>
<dbReference type="GO" id="GO:0005886">
    <property type="term" value="C:plasma membrane"/>
    <property type="evidence" value="ECO:0007669"/>
    <property type="project" value="TreeGrafter"/>
</dbReference>
<dbReference type="Gene3D" id="3.30.450.40">
    <property type="match status" value="1"/>
</dbReference>
<keyword evidence="9" id="KW-1133">Transmembrane helix</keyword>
<reference evidence="11" key="1">
    <citation type="submission" date="2020-07" db="EMBL/GenBank/DDBJ databases">
        <title>Huge and variable diversity of episymbiotic CPR bacteria and DPANN archaea in groundwater ecosystems.</title>
        <authorList>
            <person name="He C.Y."/>
            <person name="Keren R."/>
            <person name="Whittaker M."/>
            <person name="Farag I.F."/>
            <person name="Doudna J."/>
            <person name="Cate J.H.D."/>
            <person name="Banfield J.F."/>
        </authorList>
    </citation>
    <scope>NUCLEOTIDE SEQUENCE</scope>
    <source>
        <strain evidence="11">NC_groundwater_1813_Pr3_B-0.1um_71_17</strain>
    </source>
</reference>
<keyword evidence="5 11" id="KW-0418">Kinase</keyword>
<dbReference type="EC" id="2.7.13.3" evidence="2"/>
<dbReference type="Pfam" id="PF00512">
    <property type="entry name" value="HisKA"/>
    <property type="match status" value="1"/>
</dbReference>
<keyword evidence="3" id="KW-0597">Phosphoprotein</keyword>
<dbReference type="SMART" id="SM00388">
    <property type="entry name" value="HisKA"/>
    <property type="match status" value="1"/>
</dbReference>
<evidence type="ECO:0000256" key="1">
    <source>
        <dbReference type="ARBA" id="ARBA00000085"/>
    </source>
</evidence>
<protein>
    <recommendedName>
        <fullName evidence="2">histidine kinase</fullName>
        <ecNumber evidence="2">2.7.13.3</ecNumber>
    </recommendedName>
</protein>
<keyword evidence="4" id="KW-0808">Transferase</keyword>
<comment type="catalytic activity">
    <reaction evidence="1">
        <text>ATP + protein L-histidine = ADP + protein N-phospho-L-histidine.</text>
        <dbReference type="EC" id="2.7.13.3"/>
    </reaction>
</comment>
<organism evidence="11 12">
    <name type="scientific">Eiseniibacteriota bacterium</name>
    <dbReference type="NCBI Taxonomy" id="2212470"/>
    <lineage>
        <taxon>Bacteria</taxon>
        <taxon>Candidatus Eiseniibacteriota</taxon>
    </lineage>
</organism>
<dbReference type="GO" id="GO:0009927">
    <property type="term" value="F:histidine phosphotransfer kinase activity"/>
    <property type="evidence" value="ECO:0007669"/>
    <property type="project" value="TreeGrafter"/>
</dbReference>
<dbReference type="InterPro" id="IPR029016">
    <property type="entry name" value="GAF-like_dom_sf"/>
</dbReference>
<dbReference type="InterPro" id="IPR003594">
    <property type="entry name" value="HATPase_dom"/>
</dbReference>
<dbReference type="GO" id="GO:0000155">
    <property type="term" value="F:phosphorelay sensor kinase activity"/>
    <property type="evidence" value="ECO:0007669"/>
    <property type="project" value="InterPro"/>
</dbReference>
<dbReference type="Proteomes" id="UP000696931">
    <property type="component" value="Unassembled WGS sequence"/>
</dbReference>
<keyword evidence="7 9" id="KW-0472">Membrane</keyword>
<feature type="coiled-coil region" evidence="8">
    <location>
        <begin position="85"/>
        <end position="112"/>
    </location>
</feature>
<dbReference type="SMART" id="SM00387">
    <property type="entry name" value="HATPase_c"/>
    <property type="match status" value="1"/>
</dbReference>
<dbReference type="InterPro" id="IPR036097">
    <property type="entry name" value="HisK_dim/P_sf"/>
</dbReference>
<accession>A0A933SF25</accession>
<dbReference type="PRINTS" id="PR00344">
    <property type="entry name" value="BCTRLSENSOR"/>
</dbReference>
<evidence type="ECO:0000256" key="3">
    <source>
        <dbReference type="ARBA" id="ARBA00022553"/>
    </source>
</evidence>
<dbReference type="CDD" id="cd00082">
    <property type="entry name" value="HisKA"/>
    <property type="match status" value="1"/>
</dbReference>
<evidence type="ECO:0000256" key="5">
    <source>
        <dbReference type="ARBA" id="ARBA00022777"/>
    </source>
</evidence>
<proteinExistence type="predicted"/>
<evidence type="ECO:0000256" key="6">
    <source>
        <dbReference type="ARBA" id="ARBA00023012"/>
    </source>
</evidence>
<dbReference type="Gene3D" id="1.10.287.130">
    <property type="match status" value="1"/>
</dbReference>
<dbReference type="SUPFAM" id="SSF55781">
    <property type="entry name" value="GAF domain-like"/>
    <property type="match status" value="1"/>
</dbReference>
<evidence type="ECO:0000313" key="12">
    <source>
        <dbReference type="Proteomes" id="UP000696931"/>
    </source>
</evidence>
<dbReference type="InterPro" id="IPR005467">
    <property type="entry name" value="His_kinase_dom"/>
</dbReference>
<evidence type="ECO:0000256" key="2">
    <source>
        <dbReference type="ARBA" id="ARBA00012438"/>
    </source>
</evidence>
<dbReference type="FunFam" id="3.30.565.10:FF:000006">
    <property type="entry name" value="Sensor histidine kinase WalK"/>
    <property type="match status" value="1"/>
</dbReference>
<dbReference type="EMBL" id="JACRIW010000081">
    <property type="protein sequence ID" value="MBI5170120.1"/>
    <property type="molecule type" value="Genomic_DNA"/>
</dbReference>
<dbReference type="InterPro" id="IPR036890">
    <property type="entry name" value="HATPase_C_sf"/>
</dbReference>
<dbReference type="InterPro" id="IPR004358">
    <property type="entry name" value="Sig_transdc_His_kin-like_C"/>
</dbReference>
<dbReference type="InterPro" id="IPR003018">
    <property type="entry name" value="GAF"/>
</dbReference>
<sequence length="536" mass="59413">MSTRHHVSSEWRRLDRASWLLWSAAFALLLSLTATVPALWYPLQELGRSAGEAQPLLRNEWVAVVGLVGLVVVFCLYTITKQREVEVMRRALEAEERERDAARARMSELMALFEVSTSLQLQLRLDVILEILVRRVVATFKAQQASVMIVDAESGDLITRASYGLESEFSRGARTRVGEGIAGWVALRREPVLLGSKAPSAEFARWYKDNRTISSALSMPLSLGERVIGVLNVNRINHPDPFRDEHVELLKVFGEHLAAIIDRAEAMERLGLRARQLEQDNEKLADLNQMKDVFLSTASHELKTPLSSVIAYAELLDDHEGKLSRDQSREFVGRLRGEAHRLLGLIDDILDLSRLESGKMQLKQRPVALEEVVRGAVETSRALAKKYEVTLESDHADGVPALLVDEVKLRQVAVNLIVNAVKFSPRGGTVRVRTRQEGRFVRLEVSDDGPGIAPDAATHIFELFGQGADADQQSRGGLGIGLHLVKRLTELHGGHVGVNSREGEGSTFWVRLPIGLAAAPERDTREGGEAGERRAA</sequence>
<dbReference type="InterPro" id="IPR003661">
    <property type="entry name" value="HisK_dim/P_dom"/>
</dbReference>
<dbReference type="Pfam" id="PF13185">
    <property type="entry name" value="GAF_2"/>
    <property type="match status" value="1"/>
</dbReference>
<evidence type="ECO:0000256" key="4">
    <source>
        <dbReference type="ARBA" id="ARBA00022679"/>
    </source>
</evidence>
<dbReference type="AlphaFoldDB" id="A0A933SF25"/>
<evidence type="ECO:0000313" key="11">
    <source>
        <dbReference type="EMBL" id="MBI5170120.1"/>
    </source>
</evidence>
<dbReference type="SUPFAM" id="SSF55874">
    <property type="entry name" value="ATPase domain of HSP90 chaperone/DNA topoisomerase II/histidine kinase"/>
    <property type="match status" value="1"/>
</dbReference>
<dbReference type="SUPFAM" id="SSF47384">
    <property type="entry name" value="Homodimeric domain of signal transducing histidine kinase"/>
    <property type="match status" value="1"/>
</dbReference>
<evidence type="ECO:0000256" key="9">
    <source>
        <dbReference type="SAM" id="Phobius"/>
    </source>
</evidence>
<dbReference type="PROSITE" id="PS50109">
    <property type="entry name" value="HIS_KIN"/>
    <property type="match status" value="1"/>
</dbReference>
<evidence type="ECO:0000256" key="7">
    <source>
        <dbReference type="ARBA" id="ARBA00023136"/>
    </source>
</evidence>
<evidence type="ECO:0000259" key="10">
    <source>
        <dbReference type="PROSITE" id="PS50109"/>
    </source>
</evidence>
<dbReference type="PANTHER" id="PTHR43047">
    <property type="entry name" value="TWO-COMPONENT HISTIDINE PROTEIN KINASE"/>
    <property type="match status" value="1"/>
</dbReference>